<dbReference type="InterPro" id="IPR035906">
    <property type="entry name" value="MetI-like_sf"/>
</dbReference>
<dbReference type="Pfam" id="PF00528">
    <property type="entry name" value="BPD_transp_1"/>
    <property type="match status" value="1"/>
</dbReference>
<dbReference type="PANTHER" id="PTHR43744:SF12">
    <property type="entry name" value="ABC TRANSPORTER PERMEASE PROTEIN MG189-RELATED"/>
    <property type="match status" value="1"/>
</dbReference>
<gene>
    <name evidence="9" type="ORF">ACFFGH_20030</name>
</gene>
<evidence type="ECO:0000313" key="9">
    <source>
        <dbReference type="EMBL" id="MFC0680131.1"/>
    </source>
</evidence>
<keyword evidence="5 7" id="KW-1133">Transmembrane helix</keyword>
<evidence type="ECO:0000259" key="8">
    <source>
        <dbReference type="PROSITE" id="PS50928"/>
    </source>
</evidence>
<comment type="caution">
    <text evidence="9">The sequence shown here is derived from an EMBL/GenBank/DDBJ whole genome shotgun (WGS) entry which is preliminary data.</text>
</comment>
<dbReference type="SUPFAM" id="SSF161098">
    <property type="entry name" value="MetI-like"/>
    <property type="match status" value="1"/>
</dbReference>
<evidence type="ECO:0000256" key="4">
    <source>
        <dbReference type="ARBA" id="ARBA00022692"/>
    </source>
</evidence>
<name>A0ABV6RTL9_9GAMM</name>
<sequence>MTSESTAPARPASAERHGRARLPLIVHVLVWAYVVVLVAPLYFLAVSAVKSNIEIFSDPWGLPGQWLFSNFADAWKRASLGQGLVNSAIVTIGASALALLLAIPASYALARAQGRIGMIVERFFAVGLLIPAFAALVPTLLASIALGLFHTREFLIAFLTASSLPLAVILLTQFMRAVPKELEESAMMDGAGRLVILWRIYVPSVIPGISMVAILNFLAFWNEYLFSLVLLGAGTEDRTVQVAIPNLVSQTNTQFGILLAGCLITMVPVYVLYIVLQRQFERALLSGAVKG</sequence>
<dbReference type="Gene3D" id="1.10.3720.10">
    <property type="entry name" value="MetI-like"/>
    <property type="match status" value="1"/>
</dbReference>
<comment type="subcellular location">
    <subcellularLocation>
        <location evidence="1 7">Cell membrane</location>
        <topology evidence="1 7">Multi-pass membrane protein</topology>
    </subcellularLocation>
</comment>
<feature type="transmembrane region" description="Helical" evidence="7">
    <location>
        <begin position="154"/>
        <end position="175"/>
    </location>
</feature>
<keyword evidence="10" id="KW-1185">Reference proteome</keyword>
<keyword evidence="6 7" id="KW-0472">Membrane</keyword>
<evidence type="ECO:0000256" key="2">
    <source>
        <dbReference type="ARBA" id="ARBA00022448"/>
    </source>
</evidence>
<protein>
    <submittedName>
        <fullName evidence="9">Carbohydrate ABC transporter permease</fullName>
    </submittedName>
</protein>
<dbReference type="CDD" id="cd06261">
    <property type="entry name" value="TM_PBP2"/>
    <property type="match status" value="1"/>
</dbReference>
<dbReference type="PANTHER" id="PTHR43744">
    <property type="entry name" value="ABC TRANSPORTER PERMEASE PROTEIN MG189-RELATED-RELATED"/>
    <property type="match status" value="1"/>
</dbReference>
<evidence type="ECO:0000256" key="6">
    <source>
        <dbReference type="ARBA" id="ARBA00023136"/>
    </source>
</evidence>
<dbReference type="RefSeq" id="WP_386671598.1">
    <property type="nucleotide sequence ID" value="NZ_JBHLTG010000005.1"/>
</dbReference>
<keyword evidence="2 7" id="KW-0813">Transport</keyword>
<dbReference type="EMBL" id="JBHLTG010000005">
    <property type="protein sequence ID" value="MFC0680131.1"/>
    <property type="molecule type" value="Genomic_DNA"/>
</dbReference>
<evidence type="ECO:0000256" key="3">
    <source>
        <dbReference type="ARBA" id="ARBA00022475"/>
    </source>
</evidence>
<evidence type="ECO:0000256" key="1">
    <source>
        <dbReference type="ARBA" id="ARBA00004651"/>
    </source>
</evidence>
<evidence type="ECO:0000256" key="7">
    <source>
        <dbReference type="RuleBase" id="RU363032"/>
    </source>
</evidence>
<feature type="transmembrane region" description="Helical" evidence="7">
    <location>
        <begin position="255"/>
        <end position="276"/>
    </location>
</feature>
<dbReference type="InterPro" id="IPR000515">
    <property type="entry name" value="MetI-like"/>
</dbReference>
<proteinExistence type="inferred from homology"/>
<evidence type="ECO:0000313" key="10">
    <source>
        <dbReference type="Proteomes" id="UP001589896"/>
    </source>
</evidence>
<dbReference type="Proteomes" id="UP001589896">
    <property type="component" value="Unassembled WGS sequence"/>
</dbReference>
<comment type="similarity">
    <text evidence="7">Belongs to the binding-protein-dependent transport system permease family.</text>
</comment>
<keyword evidence="4 7" id="KW-0812">Transmembrane</keyword>
<keyword evidence="3" id="KW-1003">Cell membrane</keyword>
<feature type="domain" description="ABC transmembrane type-1" evidence="8">
    <location>
        <begin position="84"/>
        <end position="276"/>
    </location>
</feature>
<accession>A0ABV6RTL9</accession>
<reference evidence="9 10" key="1">
    <citation type="submission" date="2024-09" db="EMBL/GenBank/DDBJ databases">
        <authorList>
            <person name="Sun Q."/>
            <person name="Mori K."/>
        </authorList>
    </citation>
    <scope>NUCLEOTIDE SEQUENCE [LARGE SCALE GENOMIC DNA]</scope>
    <source>
        <strain evidence="9 10">KCTC 23076</strain>
    </source>
</reference>
<evidence type="ECO:0000256" key="5">
    <source>
        <dbReference type="ARBA" id="ARBA00022989"/>
    </source>
</evidence>
<dbReference type="PROSITE" id="PS50928">
    <property type="entry name" value="ABC_TM1"/>
    <property type="match status" value="1"/>
</dbReference>
<feature type="transmembrane region" description="Helical" evidence="7">
    <location>
        <begin position="24"/>
        <end position="45"/>
    </location>
</feature>
<organism evidence="9 10">
    <name type="scientific">Lysobacter korlensis</name>
    <dbReference type="NCBI Taxonomy" id="553636"/>
    <lineage>
        <taxon>Bacteria</taxon>
        <taxon>Pseudomonadati</taxon>
        <taxon>Pseudomonadota</taxon>
        <taxon>Gammaproteobacteria</taxon>
        <taxon>Lysobacterales</taxon>
        <taxon>Lysobacteraceae</taxon>
        <taxon>Lysobacter</taxon>
    </lineage>
</organism>
<feature type="transmembrane region" description="Helical" evidence="7">
    <location>
        <begin position="122"/>
        <end position="148"/>
    </location>
</feature>
<feature type="transmembrane region" description="Helical" evidence="7">
    <location>
        <begin position="196"/>
        <end position="221"/>
    </location>
</feature>
<feature type="transmembrane region" description="Helical" evidence="7">
    <location>
        <begin position="88"/>
        <end position="110"/>
    </location>
</feature>